<dbReference type="Pfam" id="PF04471">
    <property type="entry name" value="Mrr_cat"/>
    <property type="match status" value="1"/>
</dbReference>
<dbReference type="SUPFAM" id="SSF52980">
    <property type="entry name" value="Restriction endonuclease-like"/>
    <property type="match status" value="1"/>
</dbReference>
<dbReference type="Gene3D" id="3.40.1350.10">
    <property type="match status" value="1"/>
</dbReference>
<organism evidence="2 3">
    <name type="scientific">Chryseobacterium sediminis</name>
    <dbReference type="NCBI Taxonomy" id="1679494"/>
    <lineage>
        <taxon>Bacteria</taxon>
        <taxon>Pseudomonadati</taxon>
        <taxon>Bacteroidota</taxon>
        <taxon>Flavobacteriia</taxon>
        <taxon>Flavobacteriales</taxon>
        <taxon>Weeksellaceae</taxon>
        <taxon>Chryseobacterium group</taxon>
        <taxon>Chryseobacterium</taxon>
    </lineage>
</organism>
<evidence type="ECO:0000313" key="2">
    <source>
        <dbReference type="EMBL" id="KAA2223061.1"/>
    </source>
</evidence>
<evidence type="ECO:0000259" key="1">
    <source>
        <dbReference type="Pfam" id="PF04471"/>
    </source>
</evidence>
<dbReference type="Proteomes" id="UP000323082">
    <property type="component" value="Unassembled WGS sequence"/>
</dbReference>
<dbReference type="OrthoDB" id="744987at2"/>
<feature type="domain" description="Restriction endonuclease type IV Mrr" evidence="1">
    <location>
        <begin position="39"/>
        <end position="109"/>
    </location>
</feature>
<keyword evidence="2" id="KW-0255">Endonuclease</keyword>
<protein>
    <submittedName>
        <fullName evidence="2">Restriction endonuclease</fullName>
    </submittedName>
</protein>
<proteinExistence type="predicted"/>
<keyword evidence="2" id="KW-0378">Hydrolase</keyword>
<dbReference type="InterPro" id="IPR011335">
    <property type="entry name" value="Restrct_endonuc-II-like"/>
</dbReference>
<dbReference type="GO" id="GO:0009307">
    <property type="term" value="P:DNA restriction-modification system"/>
    <property type="evidence" value="ECO:0007669"/>
    <property type="project" value="InterPro"/>
</dbReference>
<dbReference type="RefSeq" id="WP_149832025.1">
    <property type="nucleotide sequence ID" value="NZ_VUNZ01000001.1"/>
</dbReference>
<dbReference type="AlphaFoldDB" id="A0A5B2U8U8"/>
<name>A0A5B2U8U8_9FLAO</name>
<comment type="caution">
    <text evidence="2">The sequence shown here is derived from an EMBL/GenBank/DDBJ whole genome shotgun (WGS) entry which is preliminary data.</text>
</comment>
<dbReference type="GO" id="GO:0004519">
    <property type="term" value="F:endonuclease activity"/>
    <property type="evidence" value="ECO:0007669"/>
    <property type="project" value="UniProtKB-KW"/>
</dbReference>
<gene>
    <name evidence="2" type="ORF">FW780_02315</name>
</gene>
<dbReference type="InterPro" id="IPR011856">
    <property type="entry name" value="tRNA_endonuc-like_dom_sf"/>
</dbReference>
<keyword evidence="2" id="KW-0540">Nuclease</keyword>
<dbReference type="GO" id="GO:0003677">
    <property type="term" value="F:DNA binding"/>
    <property type="evidence" value="ECO:0007669"/>
    <property type="project" value="InterPro"/>
</dbReference>
<evidence type="ECO:0000313" key="3">
    <source>
        <dbReference type="Proteomes" id="UP000323082"/>
    </source>
</evidence>
<dbReference type="InterPro" id="IPR007560">
    <property type="entry name" value="Restrct_endonuc_IV_Mrr"/>
</dbReference>
<sequence>MKAGKEYELLIANMYQSLEPNALVTHDDHIFDDRGKIMRQIDVSIKYKFAGADHLIIVQAKDHKHKADIAIVDQFRQVITDTKANKGILVCSNGFTKAAITKAESYGIECLTVHSAINKKWETLLKIPVRKVINEFGLNMNFTLAIPVNKMEGFNMPADTFSYDKKNVVVICDIINDHIFGKLGWEYIKKQKNIRIDLSKIELYHYANSEMVPVTGGFIEINYIKSSTKQFYITPKNYIYSKDHIKDKGTLHNMTITQDILDNIVTGDNENDKDVKEDPIITLTTFGFNNMETFFSNFSFNVKGEIEGDFFTKENILMKNDERGREVVQIERILKRGK</sequence>
<accession>A0A5B2U8U8</accession>
<reference evidence="2 3" key="1">
    <citation type="journal article" date="2015" name="Int. J. Syst. Evol. Microbiol.">
        <title>Chryseobacterium sediminis sp. nov., isolated from a river sediment.</title>
        <authorList>
            <person name="Kampfer P."/>
            <person name="Busse H.J."/>
            <person name="McInroy J.A."/>
            <person name="Glaeser S.P."/>
        </authorList>
    </citation>
    <scope>NUCLEOTIDE SEQUENCE [LARGE SCALE GENOMIC DNA]</scope>
    <source>
        <strain evidence="2 3">IMT-174</strain>
    </source>
</reference>
<dbReference type="EMBL" id="VUNZ01000001">
    <property type="protein sequence ID" value="KAA2223061.1"/>
    <property type="molecule type" value="Genomic_DNA"/>
</dbReference>